<dbReference type="InterPro" id="IPR003399">
    <property type="entry name" value="Mce/MlaD"/>
</dbReference>
<keyword evidence="1" id="KW-1133">Transmembrane helix</keyword>
<sequence>MTVASRAGRNVFRAVAVACVLALVAAGVMWWAFQHADSKRISAYFTAAVGVYPGGDVKMLGVSVGRIDTVQPQGTTVRVDMSVDRSVKVPADAKAVVVAPSVVSDRYVQLTPTYTSGPQLTDGAVIPRERTATPVELDELYKSLNQLTTALGPNGANKNGALSNLLNTAAANLNGNGQALNNVINQLGQATGTLADSREDLFATVDNLQKFTTMLAQNDNQVRQFNQQLADTSGFLAGEKDDLGAALHDLAVALAQVQAFIKDNRAALKGDVDKLASITQVLVDQRNSLAEILDVAPTALGNLQNAYNAASGTLDTRADINELTQPPLVTVCKLLQQAQPKQVPAFLSTACGQLAPVLSGAVPLPSSSQAISALQQGKLPPLPLPVVGTLLSGQSTTAQGGHR</sequence>
<dbReference type="GO" id="GO:0005576">
    <property type="term" value="C:extracellular region"/>
    <property type="evidence" value="ECO:0007669"/>
    <property type="project" value="TreeGrafter"/>
</dbReference>
<dbReference type="NCBIfam" id="TIGR00996">
    <property type="entry name" value="Mtu_fam_mce"/>
    <property type="match status" value="1"/>
</dbReference>
<dbReference type="PANTHER" id="PTHR33371">
    <property type="entry name" value="INTERMEMBRANE PHOSPHOLIPID TRANSPORT SYSTEM BINDING PROTEIN MLAD-RELATED"/>
    <property type="match status" value="1"/>
</dbReference>
<dbReference type="Pfam" id="PF11887">
    <property type="entry name" value="Mce4_CUP1"/>
    <property type="match status" value="1"/>
</dbReference>
<dbReference type="InterPro" id="IPR024516">
    <property type="entry name" value="Mce_C"/>
</dbReference>
<gene>
    <name evidence="4" type="ORF">GTS_10020</name>
</gene>
<evidence type="ECO:0000259" key="2">
    <source>
        <dbReference type="Pfam" id="PF02470"/>
    </source>
</evidence>
<keyword evidence="1" id="KW-0472">Membrane</keyword>
<keyword evidence="1" id="KW-0812">Transmembrane</keyword>
<dbReference type="RefSeq" id="WP_137812540.1">
    <property type="nucleotide sequence ID" value="NZ_BJFL01000003.1"/>
</dbReference>
<name>A0A4D4J415_9PSEU</name>
<evidence type="ECO:0000256" key="1">
    <source>
        <dbReference type="SAM" id="Phobius"/>
    </source>
</evidence>
<reference evidence="5" key="1">
    <citation type="submission" date="2019-04" db="EMBL/GenBank/DDBJ databases">
        <title>Draft genome sequence of Pseudonocardiaceae bacterium SL3-2-4.</title>
        <authorList>
            <person name="Ningsih F."/>
            <person name="Yokota A."/>
            <person name="Sakai Y."/>
            <person name="Nanatani K."/>
            <person name="Yabe S."/>
            <person name="Oetari A."/>
            <person name="Sjamsuridzal W."/>
        </authorList>
    </citation>
    <scope>NUCLEOTIDE SEQUENCE [LARGE SCALE GENOMIC DNA]</scope>
    <source>
        <strain evidence="5">SL3-2-4</strain>
    </source>
</reference>
<dbReference type="OrthoDB" id="4516955at2"/>
<evidence type="ECO:0000313" key="4">
    <source>
        <dbReference type="EMBL" id="GDY29369.1"/>
    </source>
</evidence>
<dbReference type="PANTHER" id="PTHR33371:SF4">
    <property type="entry name" value="INTERMEMBRANE PHOSPHOLIPID TRANSPORT SYSTEM BINDING PROTEIN MLAD"/>
    <property type="match status" value="1"/>
</dbReference>
<feature type="domain" description="Mammalian cell entry C-terminal" evidence="3">
    <location>
        <begin position="117"/>
        <end position="296"/>
    </location>
</feature>
<proteinExistence type="predicted"/>
<feature type="domain" description="Mce/MlaD" evidence="2">
    <location>
        <begin position="38"/>
        <end position="112"/>
    </location>
</feature>
<dbReference type="EMBL" id="BJFL01000003">
    <property type="protein sequence ID" value="GDY29369.1"/>
    <property type="molecule type" value="Genomic_DNA"/>
</dbReference>
<dbReference type="Pfam" id="PF02470">
    <property type="entry name" value="MlaD"/>
    <property type="match status" value="1"/>
</dbReference>
<dbReference type="InterPro" id="IPR052336">
    <property type="entry name" value="MlaD_Phospholipid_Transporter"/>
</dbReference>
<comment type="caution">
    <text evidence="4">The sequence shown here is derived from an EMBL/GenBank/DDBJ whole genome shotgun (WGS) entry which is preliminary data.</text>
</comment>
<evidence type="ECO:0000313" key="5">
    <source>
        <dbReference type="Proteomes" id="UP000298860"/>
    </source>
</evidence>
<organism evidence="4 5">
    <name type="scientific">Gandjariella thermophila</name>
    <dbReference type="NCBI Taxonomy" id="1931992"/>
    <lineage>
        <taxon>Bacteria</taxon>
        <taxon>Bacillati</taxon>
        <taxon>Actinomycetota</taxon>
        <taxon>Actinomycetes</taxon>
        <taxon>Pseudonocardiales</taxon>
        <taxon>Pseudonocardiaceae</taxon>
        <taxon>Gandjariella</taxon>
    </lineage>
</organism>
<protein>
    <submittedName>
        <fullName evidence="4">ABC transporter substrate-binding protein</fullName>
    </submittedName>
</protein>
<accession>A0A4D4J415</accession>
<evidence type="ECO:0000259" key="3">
    <source>
        <dbReference type="Pfam" id="PF11887"/>
    </source>
</evidence>
<dbReference type="InterPro" id="IPR005693">
    <property type="entry name" value="Mce"/>
</dbReference>
<dbReference type="Proteomes" id="UP000298860">
    <property type="component" value="Unassembled WGS sequence"/>
</dbReference>
<feature type="transmembrane region" description="Helical" evidence="1">
    <location>
        <begin position="12"/>
        <end position="33"/>
    </location>
</feature>
<keyword evidence="5" id="KW-1185">Reference proteome</keyword>
<dbReference type="AlphaFoldDB" id="A0A4D4J415"/>